<comment type="caution">
    <text evidence="3">The sequence shown here is derived from an EMBL/GenBank/DDBJ whole genome shotgun (WGS) entry which is preliminary data.</text>
</comment>
<reference evidence="3 4" key="1">
    <citation type="submission" date="2019-02" db="EMBL/GenBank/DDBJ databases">
        <title>Prokaryotic population dynamics and viral predation in marine succession experiment using metagenomics: the confinement effect.</title>
        <authorList>
            <person name="Haro-Moreno J.M."/>
            <person name="Rodriguez-Valera F."/>
            <person name="Lopez-Perez M."/>
        </authorList>
    </citation>
    <scope>NUCLEOTIDE SEQUENCE [LARGE SCALE GENOMIC DNA]</scope>
    <source>
        <strain evidence="3">MED-G166</strain>
    </source>
</reference>
<keyword evidence="1" id="KW-0378">Hydrolase</keyword>
<dbReference type="AlphaFoldDB" id="A0A520MRK9"/>
<dbReference type="SUPFAM" id="SSF54637">
    <property type="entry name" value="Thioesterase/thiol ester dehydrase-isomerase"/>
    <property type="match status" value="1"/>
</dbReference>
<dbReference type="Gene3D" id="3.10.129.10">
    <property type="entry name" value="Hotdog Thioesterase"/>
    <property type="match status" value="1"/>
</dbReference>
<dbReference type="CDD" id="cd03443">
    <property type="entry name" value="PaaI_thioesterase"/>
    <property type="match status" value="1"/>
</dbReference>
<dbReference type="Proteomes" id="UP000320146">
    <property type="component" value="Unassembled WGS sequence"/>
</dbReference>
<dbReference type="Pfam" id="PF03061">
    <property type="entry name" value="4HBT"/>
    <property type="match status" value="1"/>
</dbReference>
<dbReference type="InterPro" id="IPR029069">
    <property type="entry name" value="HotDog_dom_sf"/>
</dbReference>
<dbReference type="InterPro" id="IPR006683">
    <property type="entry name" value="Thioestr_dom"/>
</dbReference>
<evidence type="ECO:0000313" key="3">
    <source>
        <dbReference type="EMBL" id="RZO23856.1"/>
    </source>
</evidence>
<sequence length="137" mass="15266">MSDSIQKFLDFHKEAGGTGKLFNFELVEYREGYLELDAEFTDETLNPDGSVQGGMMTSMLDDVTALLLIIKSNATIYPSSTNLHSHHHRPLFKGKVTAKAFLIKQGKTIASVRGEIYDGKGRLATTLMHTVFIQKRS</sequence>
<feature type="domain" description="Thioesterase" evidence="2">
    <location>
        <begin position="49"/>
        <end position="124"/>
    </location>
</feature>
<dbReference type="GO" id="GO:0016289">
    <property type="term" value="F:acyl-CoA hydrolase activity"/>
    <property type="evidence" value="ECO:0007669"/>
    <property type="project" value="UniProtKB-ARBA"/>
</dbReference>
<proteinExistence type="predicted"/>
<organism evidence="3 4">
    <name type="scientific">SAR86 cluster bacterium</name>
    <dbReference type="NCBI Taxonomy" id="2030880"/>
    <lineage>
        <taxon>Bacteria</taxon>
        <taxon>Pseudomonadati</taxon>
        <taxon>Pseudomonadota</taxon>
        <taxon>Gammaproteobacteria</taxon>
        <taxon>SAR86 cluster</taxon>
    </lineage>
</organism>
<evidence type="ECO:0000259" key="2">
    <source>
        <dbReference type="Pfam" id="PF03061"/>
    </source>
</evidence>
<dbReference type="EMBL" id="SHBL01000022">
    <property type="protein sequence ID" value="RZO23856.1"/>
    <property type="molecule type" value="Genomic_DNA"/>
</dbReference>
<dbReference type="NCBIfam" id="TIGR00369">
    <property type="entry name" value="unchar_dom_1"/>
    <property type="match status" value="1"/>
</dbReference>
<evidence type="ECO:0000256" key="1">
    <source>
        <dbReference type="ARBA" id="ARBA00022801"/>
    </source>
</evidence>
<accession>A0A520MRK9</accession>
<protein>
    <submittedName>
        <fullName evidence="3">PaaI family thioesterase</fullName>
    </submittedName>
</protein>
<name>A0A520MRK9_9GAMM</name>
<dbReference type="InterPro" id="IPR003736">
    <property type="entry name" value="PAAI_dom"/>
</dbReference>
<evidence type="ECO:0000313" key="4">
    <source>
        <dbReference type="Proteomes" id="UP000320146"/>
    </source>
</evidence>
<gene>
    <name evidence="3" type="ORF">EVA99_03015</name>
</gene>